<keyword evidence="1" id="KW-0805">Transcription regulation</keyword>
<reference evidence="5" key="1">
    <citation type="submission" date="2020-05" db="EMBL/GenBank/DDBJ databases">
        <authorList>
            <person name="Chiriac C."/>
            <person name="Salcher M."/>
            <person name="Ghai R."/>
            <person name="Kavagutti S V."/>
        </authorList>
    </citation>
    <scope>NUCLEOTIDE SEQUENCE</scope>
</reference>
<dbReference type="GO" id="GO:0000976">
    <property type="term" value="F:transcription cis-regulatory region binding"/>
    <property type="evidence" value="ECO:0007669"/>
    <property type="project" value="TreeGrafter"/>
</dbReference>
<organism evidence="5">
    <name type="scientific">freshwater metagenome</name>
    <dbReference type="NCBI Taxonomy" id="449393"/>
    <lineage>
        <taxon>unclassified sequences</taxon>
        <taxon>metagenomes</taxon>
        <taxon>ecological metagenomes</taxon>
    </lineage>
</organism>
<dbReference type="InterPro" id="IPR010982">
    <property type="entry name" value="Lambda_DNA-bd_dom_sf"/>
</dbReference>
<sequence length="343" mass="37195">MVGIIEVAQRAGVSTATVSRALNGKSHVSARARERVLKAAQELGYVASSSAYTLATGRSRNIGVVLPFIDRWFFSAVLEGIVSSLVMRGYDITLYSLSGGAGHRERVFDDLVLRKRVDGVLTVALKLSDRELEKLTALKKPIVGIGGPIPGARSLSIDDEGAGRLATQHLISLGHTEIGMIAGNPASEMDFHQPYLRKTGYQEALLDANLDFKPQWMAEADFTVAGGYHAAKQMLGDPRHNPTAIFCASDEMGFGAIQAARDLGLRVPQDISVIGLDGHPLGVFYGLSTINQKTREQGEQGANWIVDILESGDERELANIEQLDTWPIDLEVRSSTAKRAREE</sequence>
<dbReference type="InterPro" id="IPR046335">
    <property type="entry name" value="LacI/GalR-like_sensor"/>
</dbReference>
<dbReference type="Gene3D" id="3.40.50.2300">
    <property type="match status" value="2"/>
</dbReference>
<dbReference type="GO" id="GO:0003700">
    <property type="term" value="F:DNA-binding transcription factor activity"/>
    <property type="evidence" value="ECO:0007669"/>
    <property type="project" value="TreeGrafter"/>
</dbReference>
<dbReference type="AlphaFoldDB" id="A0A6J6C994"/>
<evidence type="ECO:0000256" key="3">
    <source>
        <dbReference type="ARBA" id="ARBA00023163"/>
    </source>
</evidence>
<feature type="domain" description="HTH lacI-type" evidence="4">
    <location>
        <begin position="2"/>
        <end position="56"/>
    </location>
</feature>
<dbReference type="PROSITE" id="PS00356">
    <property type="entry name" value="HTH_LACI_1"/>
    <property type="match status" value="1"/>
</dbReference>
<dbReference type="PANTHER" id="PTHR30146:SF153">
    <property type="entry name" value="LACTOSE OPERON REPRESSOR"/>
    <property type="match status" value="1"/>
</dbReference>
<evidence type="ECO:0000256" key="2">
    <source>
        <dbReference type="ARBA" id="ARBA00023125"/>
    </source>
</evidence>
<dbReference type="SUPFAM" id="SSF47413">
    <property type="entry name" value="lambda repressor-like DNA-binding domains"/>
    <property type="match status" value="1"/>
</dbReference>
<gene>
    <name evidence="5" type="ORF">UFOPK1503_00808</name>
</gene>
<dbReference type="InterPro" id="IPR000843">
    <property type="entry name" value="HTH_LacI"/>
</dbReference>
<dbReference type="PROSITE" id="PS50932">
    <property type="entry name" value="HTH_LACI_2"/>
    <property type="match status" value="1"/>
</dbReference>
<dbReference type="Gene3D" id="1.10.260.40">
    <property type="entry name" value="lambda repressor-like DNA-binding domains"/>
    <property type="match status" value="1"/>
</dbReference>
<dbReference type="PANTHER" id="PTHR30146">
    <property type="entry name" value="LACI-RELATED TRANSCRIPTIONAL REPRESSOR"/>
    <property type="match status" value="1"/>
</dbReference>
<name>A0A6J6C994_9ZZZZ</name>
<dbReference type="Pfam" id="PF13377">
    <property type="entry name" value="Peripla_BP_3"/>
    <property type="match status" value="1"/>
</dbReference>
<dbReference type="InterPro" id="IPR028082">
    <property type="entry name" value="Peripla_BP_I"/>
</dbReference>
<protein>
    <submittedName>
        <fullName evidence="5">Unannotated protein</fullName>
    </submittedName>
</protein>
<dbReference type="CDD" id="cd06267">
    <property type="entry name" value="PBP1_LacI_sugar_binding-like"/>
    <property type="match status" value="1"/>
</dbReference>
<dbReference type="SUPFAM" id="SSF53822">
    <property type="entry name" value="Periplasmic binding protein-like I"/>
    <property type="match status" value="1"/>
</dbReference>
<accession>A0A6J6C994</accession>
<dbReference type="Pfam" id="PF00356">
    <property type="entry name" value="LacI"/>
    <property type="match status" value="1"/>
</dbReference>
<proteinExistence type="predicted"/>
<dbReference type="CDD" id="cd01392">
    <property type="entry name" value="HTH_LacI"/>
    <property type="match status" value="1"/>
</dbReference>
<keyword evidence="2" id="KW-0238">DNA-binding</keyword>
<evidence type="ECO:0000256" key="1">
    <source>
        <dbReference type="ARBA" id="ARBA00023015"/>
    </source>
</evidence>
<dbReference type="EMBL" id="CAEZST010000012">
    <property type="protein sequence ID" value="CAB4547942.1"/>
    <property type="molecule type" value="Genomic_DNA"/>
</dbReference>
<evidence type="ECO:0000313" key="5">
    <source>
        <dbReference type="EMBL" id="CAB4547942.1"/>
    </source>
</evidence>
<evidence type="ECO:0000259" key="4">
    <source>
        <dbReference type="PROSITE" id="PS50932"/>
    </source>
</evidence>
<keyword evidence="3" id="KW-0804">Transcription</keyword>
<dbReference type="SMART" id="SM00354">
    <property type="entry name" value="HTH_LACI"/>
    <property type="match status" value="1"/>
</dbReference>